<dbReference type="Proteomes" id="UP000366051">
    <property type="component" value="Chromosome"/>
</dbReference>
<evidence type="ECO:0000313" key="1">
    <source>
        <dbReference type="EMBL" id="QGG48060.1"/>
    </source>
</evidence>
<sequence>MQVPCRYPELQEDRELKSMIHYTLRRQLASLESQRSMGLVVLQLIDLCQGLIEKVRTVPPLPASSLKVQEWYGNAMKPELFRDGLQAMEWTVEERGLAGLGDLQGIPWMMAMENFFEAWVETVMTKVARSMGGQLRVGRKRESLVPLHWDPPYQGSQRFLLPDLVLEREDRTIIVDAKYKRHWEELSHQKWSHLGDGMRESHRHDLLQILAYASISPNKNTTCCLAYPCQEETYRSLKQRGRLFHKARVAHGDRAVDLALVALPLSAQSFESVVQDLTGLLRDS</sequence>
<dbReference type="InterPro" id="IPR019292">
    <property type="entry name" value="McrC"/>
</dbReference>
<gene>
    <name evidence="1" type="ORF">FTV88_1962</name>
</gene>
<evidence type="ECO:0000313" key="2">
    <source>
        <dbReference type="Proteomes" id="UP000366051"/>
    </source>
</evidence>
<evidence type="ECO:0008006" key="3">
    <source>
        <dbReference type="Google" id="ProtNLM"/>
    </source>
</evidence>
<dbReference type="PANTHER" id="PTHR38733:SF1">
    <property type="entry name" value="TYPE IV METHYL-DIRECTED RESTRICTION ENZYME ECOKMCRBC"/>
    <property type="match status" value="1"/>
</dbReference>
<dbReference type="KEGG" id="hcv:FTV88_1962"/>
<dbReference type="PANTHER" id="PTHR38733">
    <property type="entry name" value="PROTEIN MCRC"/>
    <property type="match status" value="1"/>
</dbReference>
<name>A0A5Q2N718_9FIRM</name>
<proteinExistence type="predicted"/>
<protein>
    <recommendedName>
        <fullName evidence="3">McrBC 5-methylcytosine restriction system component</fullName>
    </recommendedName>
</protein>
<dbReference type="Pfam" id="PF10117">
    <property type="entry name" value="McrBC"/>
    <property type="match status" value="1"/>
</dbReference>
<dbReference type="AlphaFoldDB" id="A0A5Q2N718"/>
<dbReference type="EMBL" id="CP045875">
    <property type="protein sequence ID" value="QGG48060.1"/>
    <property type="molecule type" value="Genomic_DNA"/>
</dbReference>
<organism evidence="1 2">
    <name type="scientific">Heliorestis convoluta</name>
    <dbReference type="NCBI Taxonomy" id="356322"/>
    <lineage>
        <taxon>Bacteria</taxon>
        <taxon>Bacillati</taxon>
        <taxon>Bacillota</taxon>
        <taxon>Clostridia</taxon>
        <taxon>Eubacteriales</taxon>
        <taxon>Heliobacteriaceae</taxon>
        <taxon>Heliorestis</taxon>
    </lineage>
</organism>
<accession>A0A5Q2N718</accession>
<keyword evidence="2" id="KW-1185">Reference proteome</keyword>
<reference evidence="2" key="1">
    <citation type="submission" date="2019-11" db="EMBL/GenBank/DDBJ databases">
        <title>Genome sequence of Heliorestis convoluta strain HH, an alkaliphilic and minimalistic phototrophic bacterium from a soda lake in Egypt.</title>
        <authorList>
            <person name="Dewey E.D."/>
            <person name="Stokes L.M."/>
            <person name="Burchell B.M."/>
            <person name="Shaffer K.N."/>
            <person name="Huntington A.M."/>
            <person name="Baker J.M."/>
            <person name="Nadendla S."/>
            <person name="Giglio M.G."/>
            <person name="Touchman J.W."/>
            <person name="Blankenship R.E."/>
            <person name="Madigan M.T."/>
            <person name="Sattley W.M."/>
        </authorList>
    </citation>
    <scope>NUCLEOTIDE SEQUENCE [LARGE SCALE GENOMIC DNA]</scope>
    <source>
        <strain evidence="2">HH</strain>
    </source>
</reference>